<evidence type="ECO:0000256" key="3">
    <source>
        <dbReference type="ARBA" id="ARBA00023065"/>
    </source>
</evidence>
<keyword evidence="3" id="KW-0406">Ion transport</keyword>
<dbReference type="SUPFAM" id="SSF160527">
    <property type="entry name" value="V-type ATPase subunit E-like"/>
    <property type="match status" value="1"/>
</dbReference>
<proteinExistence type="inferred from homology"/>
<dbReference type="InterPro" id="IPR002842">
    <property type="entry name" value="ATPase_V1_Esu"/>
</dbReference>
<dbReference type="OrthoDB" id="10263003at2759"/>
<gene>
    <name evidence="4" type="ORF">H696_05603</name>
</gene>
<name>A0A058Z1R5_FONAL</name>
<keyword evidence="2" id="KW-0813">Transport</keyword>
<dbReference type="Pfam" id="PF01991">
    <property type="entry name" value="vATP-synt_E"/>
    <property type="match status" value="1"/>
</dbReference>
<dbReference type="Gene3D" id="6.10.250.1620">
    <property type="match status" value="1"/>
</dbReference>
<evidence type="ECO:0000313" key="5">
    <source>
        <dbReference type="Proteomes" id="UP000030693"/>
    </source>
</evidence>
<dbReference type="GO" id="GO:0033178">
    <property type="term" value="C:proton-transporting two-sector ATPase complex, catalytic domain"/>
    <property type="evidence" value="ECO:0007669"/>
    <property type="project" value="InterPro"/>
</dbReference>
<dbReference type="PANTHER" id="PTHR45715">
    <property type="entry name" value="ATPASE H+-TRANSPORTING V1 SUBUNIT E1A-RELATED"/>
    <property type="match status" value="1"/>
</dbReference>
<sequence>MASVKKMASTSNESSQLDKMVEFITKEAEDKANMITSSSLEEASTEKNNRINAAKIRIDATHERRIKQLEVQRKIEYSNALNKNRLLVLKAREEALVKVFDETSKRLTSISDNMAVYKPLLKNLLIQTFFALMDTKVNVVCRAKDAALVKELIPEAVAAYEKEALGQKMEATVCTRNTLPEDSAGGVLAYTPGGKVRISNTLESRLELLQQDMLPEIRQMMFGPNPNRTHYD</sequence>
<organism evidence="4">
    <name type="scientific">Fonticula alba</name>
    <name type="common">Slime mold</name>
    <dbReference type="NCBI Taxonomy" id="691883"/>
    <lineage>
        <taxon>Eukaryota</taxon>
        <taxon>Rotosphaerida</taxon>
        <taxon>Fonticulaceae</taxon>
        <taxon>Fonticula</taxon>
    </lineage>
</organism>
<dbReference type="InterPro" id="IPR038495">
    <property type="entry name" value="ATPase_E_C"/>
</dbReference>
<dbReference type="OMA" id="QHMMAFI"/>
<dbReference type="GeneID" id="20530328"/>
<comment type="similarity">
    <text evidence="1">Belongs to the V-ATPase E subunit family.</text>
</comment>
<dbReference type="Proteomes" id="UP000030693">
    <property type="component" value="Unassembled WGS sequence"/>
</dbReference>
<dbReference type="EMBL" id="KB932212">
    <property type="protein sequence ID" value="KCV67873.1"/>
    <property type="molecule type" value="Genomic_DNA"/>
</dbReference>
<protein>
    <submittedName>
        <fullName evidence="4">ATP synthase (E/31 kDa) subunit</fullName>
    </submittedName>
</protein>
<dbReference type="STRING" id="691883.A0A058Z1R5"/>
<evidence type="ECO:0000256" key="1">
    <source>
        <dbReference type="ARBA" id="ARBA00005901"/>
    </source>
</evidence>
<dbReference type="GO" id="GO:0046961">
    <property type="term" value="F:proton-transporting ATPase activity, rotational mechanism"/>
    <property type="evidence" value="ECO:0007669"/>
    <property type="project" value="InterPro"/>
</dbReference>
<dbReference type="RefSeq" id="XP_009497693.1">
    <property type="nucleotide sequence ID" value="XM_009499418.1"/>
</dbReference>
<keyword evidence="5" id="KW-1185">Reference proteome</keyword>
<dbReference type="HAMAP" id="MF_00311">
    <property type="entry name" value="ATP_synth_E_arch"/>
    <property type="match status" value="1"/>
</dbReference>
<evidence type="ECO:0000313" key="4">
    <source>
        <dbReference type="EMBL" id="KCV67873.1"/>
    </source>
</evidence>
<dbReference type="Gene3D" id="3.30.2320.30">
    <property type="entry name" value="ATP synthase, E subunit, C-terminal"/>
    <property type="match status" value="1"/>
</dbReference>
<dbReference type="eggNOG" id="KOG1664">
    <property type="taxonomic scope" value="Eukaryota"/>
</dbReference>
<reference evidence="4" key="1">
    <citation type="submission" date="2013-04" db="EMBL/GenBank/DDBJ databases">
        <title>The Genome Sequence of Fonticula alba ATCC 38817.</title>
        <authorList>
            <consortium name="The Broad Institute Genomics Platform"/>
            <person name="Russ C."/>
            <person name="Cuomo C."/>
            <person name="Burger G."/>
            <person name="Gray M.W."/>
            <person name="Holland P.W.H."/>
            <person name="King N."/>
            <person name="Lang F.B.F."/>
            <person name="Roger A.J."/>
            <person name="Ruiz-Trillo I."/>
            <person name="Brown M."/>
            <person name="Walker B."/>
            <person name="Young S."/>
            <person name="Zeng Q."/>
            <person name="Gargeya S."/>
            <person name="Fitzgerald M."/>
            <person name="Haas B."/>
            <person name="Abouelleil A."/>
            <person name="Allen A.W."/>
            <person name="Alvarado L."/>
            <person name="Arachchi H.M."/>
            <person name="Berlin A.M."/>
            <person name="Chapman S.B."/>
            <person name="Gainer-Dewar J."/>
            <person name="Goldberg J."/>
            <person name="Griggs A."/>
            <person name="Gujja S."/>
            <person name="Hansen M."/>
            <person name="Howarth C."/>
            <person name="Imamovic A."/>
            <person name="Ireland A."/>
            <person name="Larimer J."/>
            <person name="McCowan C."/>
            <person name="Murphy C."/>
            <person name="Pearson M."/>
            <person name="Poon T.W."/>
            <person name="Priest M."/>
            <person name="Roberts A."/>
            <person name="Saif S."/>
            <person name="Shea T."/>
            <person name="Sisk P."/>
            <person name="Sykes S."/>
            <person name="Wortman J."/>
            <person name="Nusbaum C."/>
            <person name="Birren B."/>
        </authorList>
    </citation>
    <scope>NUCLEOTIDE SEQUENCE [LARGE SCALE GENOMIC DNA]</scope>
    <source>
        <strain evidence="4">ATCC 38817</strain>
    </source>
</reference>
<dbReference type="AlphaFoldDB" id="A0A058Z1R5"/>
<evidence type="ECO:0000256" key="2">
    <source>
        <dbReference type="ARBA" id="ARBA00022448"/>
    </source>
</evidence>
<accession>A0A058Z1R5</accession>